<accession>A0A0C2XHD4</accession>
<proteinExistence type="predicted"/>
<reference evidence="2" key="2">
    <citation type="submission" date="2015-01" db="EMBL/GenBank/DDBJ databases">
        <title>Evolutionary Origins and Diversification of the Mycorrhizal Mutualists.</title>
        <authorList>
            <consortium name="DOE Joint Genome Institute"/>
            <consortium name="Mycorrhizal Genomics Consortium"/>
            <person name="Kohler A."/>
            <person name="Kuo A."/>
            <person name="Nagy L.G."/>
            <person name="Floudas D."/>
            <person name="Copeland A."/>
            <person name="Barry K.W."/>
            <person name="Cichocki N."/>
            <person name="Veneault-Fourrey C."/>
            <person name="LaButti K."/>
            <person name="Lindquist E.A."/>
            <person name="Lipzen A."/>
            <person name="Lundell T."/>
            <person name="Morin E."/>
            <person name="Murat C."/>
            <person name="Riley R."/>
            <person name="Ohm R."/>
            <person name="Sun H."/>
            <person name="Tunlid A."/>
            <person name="Henrissat B."/>
            <person name="Grigoriev I.V."/>
            <person name="Hibbett D.S."/>
            <person name="Martin F."/>
        </authorList>
    </citation>
    <scope>NUCLEOTIDE SEQUENCE [LARGE SCALE GENOMIC DNA]</scope>
    <source>
        <strain evidence="2">h7</strain>
    </source>
</reference>
<dbReference type="AlphaFoldDB" id="A0A0C2XHD4"/>
<sequence length="77" mass="9006">MTFLAPTCTTDARIMQARVPRAQLNHRTPSFIRYLRLRIIDHRASPCAWTSLPRLHSNRRIDRSCLPNCQWALLSMT</sequence>
<dbReference type="HOGENOM" id="CLU_2638338_0_0_1"/>
<dbReference type="EMBL" id="KN831798">
    <property type="protein sequence ID" value="KIM37278.1"/>
    <property type="molecule type" value="Genomic_DNA"/>
</dbReference>
<protein>
    <submittedName>
        <fullName evidence="1">Uncharacterized protein</fullName>
    </submittedName>
</protein>
<reference evidence="1 2" key="1">
    <citation type="submission" date="2014-04" db="EMBL/GenBank/DDBJ databases">
        <authorList>
            <consortium name="DOE Joint Genome Institute"/>
            <person name="Kuo A."/>
            <person name="Gay G."/>
            <person name="Dore J."/>
            <person name="Kohler A."/>
            <person name="Nagy L.G."/>
            <person name="Floudas D."/>
            <person name="Copeland A."/>
            <person name="Barry K.W."/>
            <person name="Cichocki N."/>
            <person name="Veneault-Fourrey C."/>
            <person name="LaButti K."/>
            <person name="Lindquist E.A."/>
            <person name="Lipzen A."/>
            <person name="Lundell T."/>
            <person name="Morin E."/>
            <person name="Murat C."/>
            <person name="Sun H."/>
            <person name="Tunlid A."/>
            <person name="Henrissat B."/>
            <person name="Grigoriev I.V."/>
            <person name="Hibbett D.S."/>
            <person name="Martin F."/>
            <person name="Nordberg H.P."/>
            <person name="Cantor M.N."/>
            <person name="Hua S.X."/>
        </authorList>
    </citation>
    <scope>NUCLEOTIDE SEQUENCE [LARGE SCALE GENOMIC DNA]</scope>
    <source>
        <strain evidence="2">h7</strain>
    </source>
</reference>
<dbReference type="Proteomes" id="UP000053424">
    <property type="component" value="Unassembled WGS sequence"/>
</dbReference>
<evidence type="ECO:0000313" key="2">
    <source>
        <dbReference type="Proteomes" id="UP000053424"/>
    </source>
</evidence>
<name>A0A0C2XHD4_HEBCY</name>
<evidence type="ECO:0000313" key="1">
    <source>
        <dbReference type="EMBL" id="KIM37278.1"/>
    </source>
</evidence>
<organism evidence="1 2">
    <name type="scientific">Hebeloma cylindrosporum</name>
    <dbReference type="NCBI Taxonomy" id="76867"/>
    <lineage>
        <taxon>Eukaryota</taxon>
        <taxon>Fungi</taxon>
        <taxon>Dikarya</taxon>
        <taxon>Basidiomycota</taxon>
        <taxon>Agaricomycotina</taxon>
        <taxon>Agaricomycetes</taxon>
        <taxon>Agaricomycetidae</taxon>
        <taxon>Agaricales</taxon>
        <taxon>Agaricineae</taxon>
        <taxon>Hymenogastraceae</taxon>
        <taxon>Hebeloma</taxon>
    </lineage>
</organism>
<keyword evidence="2" id="KW-1185">Reference proteome</keyword>
<gene>
    <name evidence="1" type="ORF">M413DRAFT_276570</name>
</gene>